<proteinExistence type="predicted"/>
<evidence type="ECO:0000313" key="6">
    <source>
        <dbReference type="EMBL" id="MBD3921923.1"/>
    </source>
</evidence>
<comment type="function">
    <text evidence="3">Counteracts the endogenous Pycsar antiviral defense system. Phosphodiesterase that enables metal-dependent hydrolysis of host cyclic nucleotide Pycsar defense signals such as cCMP and cUMP.</text>
</comment>
<accession>A0ABR8N160</accession>
<sequence length="248" mass="27121">MRIQLIRHATLWLEYAGASFLIDPMFSPQGANPPIMNSDNDRRNPLVPLPGPLDAWLAPDAVIVTHLHQDHWDAAAMQALPKASPILCQPSNQEAILTAGFTNVTEVADTTTFQGVTIHRTNGQHGTGEIGQRMGKVSGFVFQADGEPTLYIAGDTIWCEDVKAALDAYHPDQTIVNAGGAQFLVGDPITMDADDVIQVVPYAPYTKVIAVHMDSINHCHVTRDVLRTKLAERELIEQVAIPEDGEWL</sequence>
<protein>
    <submittedName>
        <fullName evidence="6">MBL fold metallo-hydrolase</fullName>
    </submittedName>
</protein>
<dbReference type="Pfam" id="PF12706">
    <property type="entry name" value="Lactamase_B_2"/>
    <property type="match status" value="1"/>
</dbReference>
<dbReference type="Proteomes" id="UP000609346">
    <property type="component" value="Unassembled WGS sequence"/>
</dbReference>
<dbReference type="RefSeq" id="WP_191206224.1">
    <property type="nucleotide sequence ID" value="NZ_JACXZA010000007.1"/>
</dbReference>
<keyword evidence="7" id="KW-1185">Reference proteome</keyword>
<dbReference type="Gene3D" id="3.60.15.10">
    <property type="entry name" value="Ribonuclease Z/Hydroxyacylglutathione hydrolase-like"/>
    <property type="match status" value="1"/>
</dbReference>
<comment type="caution">
    <text evidence="6">The sequence shown here is derived from an EMBL/GenBank/DDBJ whole genome shotgun (WGS) entry which is preliminary data.</text>
</comment>
<reference evidence="6 7" key="1">
    <citation type="submission" date="2020-09" db="EMBL/GenBank/DDBJ databases">
        <title>Paenibacillus sp. strain PR3 16S rRNA gene Genome sequencing and assembly.</title>
        <authorList>
            <person name="Kim J."/>
        </authorList>
    </citation>
    <scope>NUCLEOTIDE SEQUENCE [LARGE SCALE GENOMIC DNA]</scope>
    <source>
        <strain evidence="6 7">PR3</strain>
    </source>
</reference>
<evidence type="ECO:0000256" key="2">
    <source>
        <dbReference type="ARBA" id="ARBA00034221"/>
    </source>
</evidence>
<gene>
    <name evidence="6" type="ORF">H8B09_24390</name>
</gene>
<dbReference type="InterPro" id="IPR001279">
    <property type="entry name" value="Metallo-B-lactamas"/>
</dbReference>
<evidence type="ECO:0000256" key="4">
    <source>
        <dbReference type="ARBA" id="ARBA00048505"/>
    </source>
</evidence>
<dbReference type="InterPro" id="IPR036866">
    <property type="entry name" value="RibonucZ/Hydroxyglut_hydro"/>
</dbReference>
<evidence type="ECO:0000313" key="7">
    <source>
        <dbReference type="Proteomes" id="UP000609346"/>
    </source>
</evidence>
<comment type="catalytic activity">
    <reaction evidence="4">
        <text>3',5'-cyclic UMP + H2O = UMP + H(+)</text>
        <dbReference type="Rhea" id="RHEA:70575"/>
        <dbReference type="ChEBI" id="CHEBI:15377"/>
        <dbReference type="ChEBI" id="CHEBI:15378"/>
        <dbReference type="ChEBI" id="CHEBI:57865"/>
        <dbReference type="ChEBI" id="CHEBI:184387"/>
    </reaction>
    <physiologicalReaction direction="left-to-right" evidence="4">
        <dbReference type="Rhea" id="RHEA:70576"/>
    </physiologicalReaction>
</comment>
<dbReference type="PANTHER" id="PTHR43546:SF9">
    <property type="entry name" value="L-ASCORBATE-6-PHOSPHATE LACTONASE ULAG-RELATED"/>
    <property type="match status" value="1"/>
</dbReference>
<dbReference type="InterPro" id="IPR050114">
    <property type="entry name" value="UPF0173_UPF0282_UlaG_hydrolase"/>
</dbReference>
<feature type="domain" description="Metallo-beta-lactamase" evidence="5">
    <location>
        <begin position="20"/>
        <end position="213"/>
    </location>
</feature>
<evidence type="ECO:0000256" key="1">
    <source>
        <dbReference type="ARBA" id="ARBA00022801"/>
    </source>
</evidence>
<dbReference type="PANTHER" id="PTHR43546">
    <property type="entry name" value="UPF0173 METAL-DEPENDENT HYDROLASE MJ1163-RELATED"/>
    <property type="match status" value="1"/>
</dbReference>
<evidence type="ECO:0000259" key="5">
    <source>
        <dbReference type="Pfam" id="PF12706"/>
    </source>
</evidence>
<dbReference type="EMBL" id="JACXZA010000007">
    <property type="protein sequence ID" value="MBD3921923.1"/>
    <property type="molecule type" value="Genomic_DNA"/>
</dbReference>
<name>A0ABR8N160_9BACL</name>
<organism evidence="6 7">
    <name type="scientific">Paenibacillus terricola</name>
    <dbReference type="NCBI Taxonomy" id="2763503"/>
    <lineage>
        <taxon>Bacteria</taxon>
        <taxon>Bacillati</taxon>
        <taxon>Bacillota</taxon>
        <taxon>Bacilli</taxon>
        <taxon>Bacillales</taxon>
        <taxon>Paenibacillaceae</taxon>
        <taxon>Paenibacillus</taxon>
    </lineage>
</organism>
<comment type="catalytic activity">
    <reaction evidence="2">
        <text>3',5'-cyclic CMP + H2O = CMP + H(+)</text>
        <dbReference type="Rhea" id="RHEA:72675"/>
        <dbReference type="ChEBI" id="CHEBI:15377"/>
        <dbReference type="ChEBI" id="CHEBI:15378"/>
        <dbReference type="ChEBI" id="CHEBI:58003"/>
        <dbReference type="ChEBI" id="CHEBI:60377"/>
    </reaction>
    <physiologicalReaction direction="left-to-right" evidence="2">
        <dbReference type="Rhea" id="RHEA:72676"/>
    </physiologicalReaction>
</comment>
<keyword evidence="1" id="KW-0378">Hydrolase</keyword>
<evidence type="ECO:0000256" key="3">
    <source>
        <dbReference type="ARBA" id="ARBA00034301"/>
    </source>
</evidence>
<dbReference type="SUPFAM" id="SSF56281">
    <property type="entry name" value="Metallo-hydrolase/oxidoreductase"/>
    <property type="match status" value="1"/>
</dbReference>